<dbReference type="Proteomes" id="UP000824072">
    <property type="component" value="Unassembled WGS sequence"/>
</dbReference>
<dbReference type="PANTHER" id="PTHR40517:SF1">
    <property type="entry name" value="METAL-DEPENDENT PHOSPHOHYDROLASE, HD SUPERFAMILY-RELATED"/>
    <property type="match status" value="1"/>
</dbReference>
<name>A0A9D1IE96_9FIRM</name>
<dbReference type="Gene3D" id="1.10.3210.10">
    <property type="entry name" value="Hypothetical protein af1432"/>
    <property type="match status" value="1"/>
</dbReference>
<protein>
    <submittedName>
        <fullName evidence="2">HD domain-containing protein</fullName>
    </submittedName>
</protein>
<dbReference type="AlphaFoldDB" id="A0A9D1IE96"/>
<gene>
    <name evidence="2" type="ORF">IAB02_07455</name>
</gene>
<dbReference type="InterPro" id="IPR039967">
    <property type="entry name" value="MJ1020-like"/>
</dbReference>
<feature type="domain" description="HD" evidence="1">
    <location>
        <begin position="33"/>
        <end position="135"/>
    </location>
</feature>
<dbReference type="InterPro" id="IPR006674">
    <property type="entry name" value="HD_domain"/>
</dbReference>
<dbReference type="EMBL" id="DVMU01000169">
    <property type="protein sequence ID" value="HIU34384.1"/>
    <property type="molecule type" value="Genomic_DNA"/>
</dbReference>
<reference evidence="2" key="2">
    <citation type="journal article" date="2021" name="PeerJ">
        <title>Extensive microbial diversity within the chicken gut microbiome revealed by metagenomics and culture.</title>
        <authorList>
            <person name="Gilroy R."/>
            <person name="Ravi A."/>
            <person name="Getino M."/>
            <person name="Pursley I."/>
            <person name="Horton D.L."/>
            <person name="Alikhan N.F."/>
            <person name="Baker D."/>
            <person name="Gharbi K."/>
            <person name="Hall N."/>
            <person name="Watson M."/>
            <person name="Adriaenssens E.M."/>
            <person name="Foster-Nyarko E."/>
            <person name="Jarju S."/>
            <person name="Secka A."/>
            <person name="Antonio M."/>
            <person name="Oren A."/>
            <person name="Chaudhuri R.R."/>
            <person name="La Ragione R."/>
            <person name="Hildebrand F."/>
            <person name="Pallen M.J."/>
        </authorList>
    </citation>
    <scope>NUCLEOTIDE SEQUENCE</scope>
    <source>
        <strain evidence="2">ChiHcec3-11533</strain>
    </source>
</reference>
<evidence type="ECO:0000259" key="1">
    <source>
        <dbReference type="PROSITE" id="PS51831"/>
    </source>
</evidence>
<organism evidence="2 3">
    <name type="scientific">Candidatus Pullichristensenella excrementigallinarum</name>
    <dbReference type="NCBI Taxonomy" id="2840907"/>
    <lineage>
        <taxon>Bacteria</taxon>
        <taxon>Bacillati</taxon>
        <taxon>Bacillota</taxon>
        <taxon>Clostridia</taxon>
        <taxon>Candidatus Pullichristensenella</taxon>
    </lineage>
</organism>
<dbReference type="Pfam" id="PF01966">
    <property type="entry name" value="HD"/>
    <property type="match status" value="1"/>
</dbReference>
<evidence type="ECO:0000313" key="3">
    <source>
        <dbReference type="Proteomes" id="UP000824072"/>
    </source>
</evidence>
<evidence type="ECO:0000313" key="2">
    <source>
        <dbReference type="EMBL" id="HIU34384.1"/>
    </source>
</evidence>
<proteinExistence type="predicted"/>
<comment type="caution">
    <text evidence="2">The sequence shown here is derived from an EMBL/GenBank/DDBJ whole genome shotgun (WGS) entry which is preliminary data.</text>
</comment>
<dbReference type="InterPro" id="IPR003607">
    <property type="entry name" value="HD/PDEase_dom"/>
</dbReference>
<dbReference type="CDD" id="cd00077">
    <property type="entry name" value="HDc"/>
    <property type="match status" value="1"/>
</dbReference>
<dbReference type="PANTHER" id="PTHR40517">
    <property type="entry name" value="METAL-DEPENDENT PHOSPHOHYDROLASE, HD SUPERFAMILY-RELATED"/>
    <property type="match status" value="1"/>
</dbReference>
<accession>A0A9D1IE96</accession>
<sequence>MITFEEIRSNEEINAYIRAADKVMEAIGYTEHSFAHVTRAAESSAQILKDLGYPERTQELVKIAGYMHDIGNAVNRHEHAISGAVMAFRILDRLGMPPEEIAMVVGAIGNHDEGTGAPVNELAAALILSDKGDVRRSRVRPNAERKGDIHDRVNYAVESSALELDANGRSIVLKLTIDTSICAVMDYFEIFLTRMLLCRRAAEYLGLRFRLEINDVILL</sequence>
<dbReference type="SUPFAM" id="SSF109604">
    <property type="entry name" value="HD-domain/PDEase-like"/>
    <property type="match status" value="1"/>
</dbReference>
<dbReference type="PROSITE" id="PS51831">
    <property type="entry name" value="HD"/>
    <property type="match status" value="1"/>
</dbReference>
<reference evidence="2" key="1">
    <citation type="submission" date="2020-10" db="EMBL/GenBank/DDBJ databases">
        <authorList>
            <person name="Gilroy R."/>
        </authorList>
    </citation>
    <scope>NUCLEOTIDE SEQUENCE</scope>
    <source>
        <strain evidence="2">ChiHcec3-11533</strain>
    </source>
</reference>
<dbReference type="SMART" id="SM00471">
    <property type="entry name" value="HDc"/>
    <property type="match status" value="1"/>
</dbReference>